<evidence type="ECO:0000313" key="1">
    <source>
        <dbReference type="EMBL" id="KAJ1210526.1"/>
    </source>
</evidence>
<organism evidence="1 2">
    <name type="scientific">Pleurodeles waltl</name>
    <name type="common">Iberian ribbed newt</name>
    <dbReference type="NCBI Taxonomy" id="8319"/>
    <lineage>
        <taxon>Eukaryota</taxon>
        <taxon>Metazoa</taxon>
        <taxon>Chordata</taxon>
        <taxon>Craniata</taxon>
        <taxon>Vertebrata</taxon>
        <taxon>Euteleostomi</taxon>
        <taxon>Amphibia</taxon>
        <taxon>Batrachia</taxon>
        <taxon>Caudata</taxon>
        <taxon>Salamandroidea</taxon>
        <taxon>Salamandridae</taxon>
        <taxon>Pleurodelinae</taxon>
        <taxon>Pleurodeles</taxon>
    </lineage>
</organism>
<comment type="caution">
    <text evidence="1">The sequence shown here is derived from an EMBL/GenBank/DDBJ whole genome shotgun (WGS) entry which is preliminary data.</text>
</comment>
<protein>
    <submittedName>
        <fullName evidence="1">Uncharacterized protein</fullName>
    </submittedName>
</protein>
<proteinExistence type="predicted"/>
<evidence type="ECO:0000313" key="2">
    <source>
        <dbReference type="Proteomes" id="UP001066276"/>
    </source>
</evidence>
<sequence length="81" mass="9330">MSTVQCRSENCQLAARQVFAGVKAISLGILWRVLSDQHIRSSEMTWEHVPPKHRRVMRSWCEEIGRSMGALIQYTRLASDE</sequence>
<dbReference type="AlphaFoldDB" id="A0AAV7WD46"/>
<name>A0AAV7WD46_PLEWA</name>
<keyword evidence="2" id="KW-1185">Reference proteome</keyword>
<gene>
    <name evidence="1" type="ORF">NDU88_005889</name>
</gene>
<accession>A0AAV7WD46</accession>
<dbReference type="EMBL" id="JANPWB010000002">
    <property type="protein sequence ID" value="KAJ1210526.1"/>
    <property type="molecule type" value="Genomic_DNA"/>
</dbReference>
<reference evidence="1" key="1">
    <citation type="journal article" date="2022" name="bioRxiv">
        <title>Sequencing and chromosome-scale assembly of the giantPleurodeles waltlgenome.</title>
        <authorList>
            <person name="Brown T."/>
            <person name="Elewa A."/>
            <person name="Iarovenko S."/>
            <person name="Subramanian E."/>
            <person name="Araus A.J."/>
            <person name="Petzold A."/>
            <person name="Susuki M."/>
            <person name="Suzuki K.-i.T."/>
            <person name="Hayashi T."/>
            <person name="Toyoda A."/>
            <person name="Oliveira C."/>
            <person name="Osipova E."/>
            <person name="Leigh N.D."/>
            <person name="Simon A."/>
            <person name="Yun M.H."/>
        </authorList>
    </citation>
    <scope>NUCLEOTIDE SEQUENCE</scope>
    <source>
        <strain evidence="1">20211129_DDA</strain>
        <tissue evidence="1">Liver</tissue>
    </source>
</reference>
<dbReference type="Proteomes" id="UP001066276">
    <property type="component" value="Chromosome 1_2"/>
</dbReference>